<dbReference type="AlphaFoldDB" id="A0A4R8UI03"/>
<feature type="compositionally biased region" description="Polar residues" evidence="1">
    <location>
        <begin position="1"/>
        <end position="12"/>
    </location>
</feature>
<dbReference type="RefSeq" id="WP_134488663.1">
    <property type="nucleotide sequence ID" value="NZ_SOEZ01000024.1"/>
</dbReference>
<evidence type="ECO:0000313" key="3">
    <source>
        <dbReference type="Proteomes" id="UP000297866"/>
    </source>
</evidence>
<dbReference type="EMBL" id="SOEZ01000024">
    <property type="protein sequence ID" value="TFB53639.1"/>
    <property type="molecule type" value="Genomic_DNA"/>
</dbReference>
<feature type="compositionally biased region" description="Basic and acidic residues" evidence="1">
    <location>
        <begin position="20"/>
        <end position="32"/>
    </location>
</feature>
<dbReference type="Proteomes" id="UP000297866">
    <property type="component" value="Unassembled WGS sequence"/>
</dbReference>
<evidence type="ECO:0000256" key="1">
    <source>
        <dbReference type="SAM" id="MobiDB-lite"/>
    </source>
</evidence>
<organism evidence="2 3">
    <name type="scientific">Cryobacterium tagatosivorans</name>
    <dbReference type="NCBI Taxonomy" id="1259199"/>
    <lineage>
        <taxon>Bacteria</taxon>
        <taxon>Bacillati</taxon>
        <taxon>Actinomycetota</taxon>
        <taxon>Actinomycetes</taxon>
        <taxon>Micrococcales</taxon>
        <taxon>Microbacteriaceae</taxon>
        <taxon>Cryobacterium</taxon>
    </lineage>
</organism>
<proteinExistence type="predicted"/>
<sequence length="91" mass="10247">MSDLHSTATAAQTGPWATRVEPRRKAPKTDEQLFADAEKRMGVLRAKVIANRDRQRMELVDDLYAKYSVEAVADDMSESKRLVTLRAKLGL</sequence>
<name>A0A4R8UI03_9MICO</name>
<feature type="region of interest" description="Disordered" evidence="1">
    <location>
        <begin position="1"/>
        <end position="32"/>
    </location>
</feature>
<comment type="caution">
    <text evidence="2">The sequence shown here is derived from an EMBL/GenBank/DDBJ whole genome shotgun (WGS) entry which is preliminary data.</text>
</comment>
<protein>
    <submittedName>
        <fullName evidence="2">Uncharacterized protein</fullName>
    </submittedName>
</protein>
<accession>A0A4R8UI03</accession>
<reference evidence="2 3" key="1">
    <citation type="submission" date="2019-03" db="EMBL/GenBank/DDBJ databases">
        <title>Genomics of glacier-inhabiting Cryobacterium strains.</title>
        <authorList>
            <person name="Liu Q."/>
            <person name="Xin Y.-H."/>
        </authorList>
    </citation>
    <scope>NUCLEOTIDE SEQUENCE [LARGE SCALE GENOMIC DNA]</scope>
    <source>
        <strain evidence="2 3">Sr47</strain>
    </source>
</reference>
<keyword evidence="3" id="KW-1185">Reference proteome</keyword>
<evidence type="ECO:0000313" key="2">
    <source>
        <dbReference type="EMBL" id="TFB53639.1"/>
    </source>
</evidence>
<gene>
    <name evidence="2" type="ORF">E3O23_04745</name>
</gene>